<dbReference type="Proteomes" id="UP000243525">
    <property type="component" value="Unassembled WGS sequence"/>
</dbReference>
<dbReference type="Gene3D" id="1.10.10.10">
    <property type="entry name" value="Winged helix-like DNA-binding domain superfamily/Winged helix DNA-binding domain"/>
    <property type="match status" value="1"/>
</dbReference>
<organism evidence="3 4">
    <name type="scientific">Mangrovibacterium marinum</name>
    <dbReference type="NCBI Taxonomy" id="1639118"/>
    <lineage>
        <taxon>Bacteria</taxon>
        <taxon>Pseudomonadati</taxon>
        <taxon>Bacteroidota</taxon>
        <taxon>Bacteroidia</taxon>
        <taxon>Marinilabiliales</taxon>
        <taxon>Prolixibacteraceae</taxon>
        <taxon>Mangrovibacterium</taxon>
    </lineage>
</organism>
<dbReference type="GO" id="GO:0006281">
    <property type="term" value="P:DNA repair"/>
    <property type="evidence" value="ECO:0007669"/>
    <property type="project" value="InterPro"/>
</dbReference>
<dbReference type="SUPFAM" id="SSF46767">
    <property type="entry name" value="Methylated DNA-protein cysteine methyltransferase, C-terminal domain"/>
    <property type="match status" value="1"/>
</dbReference>
<name>A0A2T5C6L0_9BACT</name>
<evidence type="ECO:0000313" key="3">
    <source>
        <dbReference type="EMBL" id="PTN10587.1"/>
    </source>
</evidence>
<dbReference type="RefSeq" id="WP_107820689.1">
    <property type="nucleotide sequence ID" value="NZ_OY782574.1"/>
</dbReference>
<dbReference type="NCBIfam" id="TIGR00589">
    <property type="entry name" value="ogt"/>
    <property type="match status" value="1"/>
</dbReference>
<dbReference type="InterPro" id="IPR014048">
    <property type="entry name" value="MethylDNA_cys_MeTrfase_DNA-bd"/>
</dbReference>
<dbReference type="PANTHER" id="PTHR42942:SF1">
    <property type="entry name" value="ALKYLTRANSFERASE-LIKE PROTEIN 1"/>
    <property type="match status" value="1"/>
</dbReference>
<evidence type="ECO:0000259" key="2">
    <source>
        <dbReference type="Pfam" id="PF01035"/>
    </source>
</evidence>
<evidence type="ECO:0000313" key="4">
    <source>
        <dbReference type="Proteomes" id="UP000243525"/>
    </source>
</evidence>
<gene>
    <name evidence="3" type="ORF">C8N47_101237</name>
</gene>
<dbReference type="GO" id="GO:0032259">
    <property type="term" value="P:methylation"/>
    <property type="evidence" value="ECO:0007669"/>
    <property type="project" value="UniProtKB-KW"/>
</dbReference>
<proteinExistence type="predicted"/>
<accession>A0A2T5C6L0</accession>
<evidence type="ECO:0000256" key="1">
    <source>
        <dbReference type="ARBA" id="ARBA00022763"/>
    </source>
</evidence>
<dbReference type="InterPro" id="IPR036388">
    <property type="entry name" value="WH-like_DNA-bd_sf"/>
</dbReference>
<keyword evidence="3" id="KW-0489">Methyltransferase</keyword>
<dbReference type="CDD" id="cd06445">
    <property type="entry name" value="ATase"/>
    <property type="match status" value="1"/>
</dbReference>
<reference evidence="3 4" key="1">
    <citation type="submission" date="2018-04" db="EMBL/GenBank/DDBJ databases">
        <title>Genomic Encyclopedia of Archaeal and Bacterial Type Strains, Phase II (KMG-II): from individual species to whole genera.</title>
        <authorList>
            <person name="Goeker M."/>
        </authorList>
    </citation>
    <scope>NUCLEOTIDE SEQUENCE [LARGE SCALE GENOMIC DNA]</scope>
    <source>
        <strain evidence="3 4">DSM 28823</strain>
    </source>
</reference>
<dbReference type="Pfam" id="PF01035">
    <property type="entry name" value="DNA_binding_1"/>
    <property type="match status" value="1"/>
</dbReference>
<dbReference type="InterPro" id="IPR052520">
    <property type="entry name" value="ATL_DNA_repair"/>
</dbReference>
<dbReference type="EMBL" id="QAAD01000001">
    <property type="protein sequence ID" value="PTN10587.1"/>
    <property type="molecule type" value="Genomic_DNA"/>
</dbReference>
<protein>
    <submittedName>
        <fullName evidence="3">Methylated-DNA-protein-cysteine methyltransferase-like protein</fullName>
    </submittedName>
</protein>
<dbReference type="PANTHER" id="PTHR42942">
    <property type="entry name" value="6-O-METHYLGUANINE DNA METHYLTRANSFERASE"/>
    <property type="match status" value="1"/>
</dbReference>
<dbReference type="GO" id="GO:0008168">
    <property type="term" value="F:methyltransferase activity"/>
    <property type="evidence" value="ECO:0007669"/>
    <property type="project" value="UniProtKB-KW"/>
</dbReference>
<keyword evidence="4" id="KW-1185">Reference proteome</keyword>
<keyword evidence="1" id="KW-0227">DNA damage</keyword>
<dbReference type="AlphaFoldDB" id="A0A2T5C6L0"/>
<comment type="caution">
    <text evidence="3">The sequence shown here is derived from an EMBL/GenBank/DDBJ whole genome shotgun (WGS) entry which is preliminary data.</text>
</comment>
<keyword evidence="3" id="KW-0808">Transferase</keyword>
<sequence length="110" mass="12218">MNDFFDMVYQVVRLIPPGRVTSYGAIARYLGTGQSARMVGWAMNKAGAQPVYVPAHRVVNAQGLLSGKHNFGNSSAMEDLLLSEGIRVENNQIINFAEVFWDPTKELMIE</sequence>
<dbReference type="InterPro" id="IPR036217">
    <property type="entry name" value="MethylDNA_cys_MeTrfase_DNAb"/>
</dbReference>
<dbReference type="OrthoDB" id="9132167at2"/>
<feature type="domain" description="Methylated-DNA-[protein]-cysteine S-methyltransferase DNA binding" evidence="2">
    <location>
        <begin position="3"/>
        <end position="86"/>
    </location>
</feature>